<evidence type="ECO:0000313" key="1">
    <source>
        <dbReference type="EMBL" id="KAK3592874.1"/>
    </source>
</evidence>
<dbReference type="CDD" id="cd00037">
    <property type="entry name" value="CLECT"/>
    <property type="match status" value="1"/>
</dbReference>
<name>A0AAE0VWU3_9BIVA</name>
<protein>
    <recommendedName>
        <fullName evidence="3">C-type lectin domain-containing protein</fullName>
    </recommendedName>
</protein>
<dbReference type="AlphaFoldDB" id="A0AAE0VWU3"/>
<dbReference type="EMBL" id="JAEAOA010000316">
    <property type="protein sequence ID" value="KAK3592874.1"/>
    <property type="molecule type" value="Genomic_DNA"/>
</dbReference>
<dbReference type="InterPro" id="IPR016187">
    <property type="entry name" value="CTDL_fold"/>
</dbReference>
<accession>A0AAE0VWU3</accession>
<sequence length="140" mass="16090">MEPLGSVVIEEGSNYYKEKYFGTFDNLIVTTITTSTTDASVDCPTGYTRIISPSNTCYFLEKTRSRNWTDAKMACEQNNGYLMALKTSELHNYMKSVIQSAAVCINQKYRPSIQHNNDENKKICKRQLFGELRDYNSQLR</sequence>
<reference evidence="1" key="1">
    <citation type="journal article" date="2021" name="Genome Biol. Evol.">
        <title>A High-Quality Reference Genome for a Parasitic Bivalve with Doubly Uniparental Inheritance (Bivalvia: Unionida).</title>
        <authorList>
            <person name="Smith C.H."/>
        </authorList>
    </citation>
    <scope>NUCLEOTIDE SEQUENCE</scope>
    <source>
        <strain evidence="1">CHS0354</strain>
    </source>
</reference>
<dbReference type="Gene3D" id="3.10.100.10">
    <property type="entry name" value="Mannose-Binding Protein A, subunit A"/>
    <property type="match status" value="1"/>
</dbReference>
<keyword evidence="2" id="KW-1185">Reference proteome</keyword>
<proteinExistence type="predicted"/>
<organism evidence="1 2">
    <name type="scientific">Potamilus streckersoni</name>
    <dbReference type="NCBI Taxonomy" id="2493646"/>
    <lineage>
        <taxon>Eukaryota</taxon>
        <taxon>Metazoa</taxon>
        <taxon>Spiralia</taxon>
        <taxon>Lophotrochozoa</taxon>
        <taxon>Mollusca</taxon>
        <taxon>Bivalvia</taxon>
        <taxon>Autobranchia</taxon>
        <taxon>Heteroconchia</taxon>
        <taxon>Palaeoheterodonta</taxon>
        <taxon>Unionida</taxon>
        <taxon>Unionoidea</taxon>
        <taxon>Unionidae</taxon>
        <taxon>Ambleminae</taxon>
        <taxon>Lampsilini</taxon>
        <taxon>Potamilus</taxon>
    </lineage>
</organism>
<evidence type="ECO:0008006" key="3">
    <source>
        <dbReference type="Google" id="ProtNLM"/>
    </source>
</evidence>
<gene>
    <name evidence="1" type="ORF">CHS0354_004098</name>
</gene>
<dbReference type="SUPFAM" id="SSF56436">
    <property type="entry name" value="C-type lectin-like"/>
    <property type="match status" value="1"/>
</dbReference>
<evidence type="ECO:0000313" key="2">
    <source>
        <dbReference type="Proteomes" id="UP001195483"/>
    </source>
</evidence>
<dbReference type="Proteomes" id="UP001195483">
    <property type="component" value="Unassembled WGS sequence"/>
</dbReference>
<reference evidence="1" key="2">
    <citation type="journal article" date="2021" name="Genome Biol. Evol.">
        <title>Developing a high-quality reference genome for a parasitic bivalve with doubly uniparental inheritance (Bivalvia: Unionida).</title>
        <authorList>
            <person name="Smith C.H."/>
        </authorList>
    </citation>
    <scope>NUCLEOTIDE SEQUENCE</scope>
    <source>
        <strain evidence="1">CHS0354</strain>
        <tissue evidence="1">Mantle</tissue>
    </source>
</reference>
<reference evidence="1" key="3">
    <citation type="submission" date="2023-05" db="EMBL/GenBank/DDBJ databases">
        <authorList>
            <person name="Smith C.H."/>
        </authorList>
    </citation>
    <scope>NUCLEOTIDE SEQUENCE</scope>
    <source>
        <strain evidence="1">CHS0354</strain>
        <tissue evidence="1">Mantle</tissue>
    </source>
</reference>
<comment type="caution">
    <text evidence="1">The sequence shown here is derived from an EMBL/GenBank/DDBJ whole genome shotgun (WGS) entry which is preliminary data.</text>
</comment>
<dbReference type="InterPro" id="IPR016186">
    <property type="entry name" value="C-type_lectin-like/link_sf"/>
</dbReference>